<dbReference type="InterPro" id="IPR013922">
    <property type="entry name" value="Cyclin_PHO80-like"/>
</dbReference>
<dbReference type="GO" id="GO:0051726">
    <property type="term" value="P:regulation of cell cycle"/>
    <property type="evidence" value="ECO:0007669"/>
    <property type="project" value="InterPro"/>
</dbReference>
<sequence>MSDREALKIFSRQPVSQEMIQFLVATTSSIIQVKGSKPQYTIVPSHGATSTSTMLVSPVSKSSSLVVFIKNLIKYSNVQTPTLMATLVYLNKLRNILPANAVGMETTRHRIFLAALILSAKSLNDSSPLNKHWTKYTDGLLTNDEVNMAERELISLLKWNVSVKEDELIIALQPFLASIKHALQKQAEDEIVLRTNYYRASNAYSKHYYAMSSPETTASSQMSSPGSSTSRSTSSHSIASYNSSLSLANSHSLRSFPSAHSSYNNLSSIVQDEEVDYSQHPKKRMPLSAKSSNFLNVPSSYEKQHKPHSKVSKSSSHGSSFLNLVKSGRITA</sequence>
<proteinExistence type="predicted"/>
<feature type="region of interest" description="Disordered" evidence="1">
    <location>
        <begin position="215"/>
        <end position="235"/>
    </location>
</feature>
<dbReference type="InterPro" id="IPR006671">
    <property type="entry name" value="Cyclin_N"/>
</dbReference>
<keyword evidence="4" id="KW-1185">Reference proteome</keyword>
<dbReference type="eggNOG" id="KOG1674">
    <property type="taxonomic scope" value="Eukaryota"/>
</dbReference>
<dbReference type="OrthoDB" id="10250320at2759"/>
<name>A3LQE4_PICST</name>
<evidence type="ECO:0000259" key="2">
    <source>
        <dbReference type="Pfam" id="PF00134"/>
    </source>
</evidence>
<feature type="compositionally biased region" description="Polar residues" evidence="1">
    <location>
        <begin position="289"/>
        <end position="301"/>
    </location>
</feature>
<protein>
    <recommendedName>
        <fullName evidence="2">Cyclin N-terminal domain-containing protein</fullName>
    </recommendedName>
</protein>
<dbReference type="CDD" id="cd20557">
    <property type="entry name" value="CYCLIN_ScPCL1-like"/>
    <property type="match status" value="1"/>
</dbReference>
<dbReference type="KEGG" id="pic:PICST_30285"/>
<evidence type="ECO:0000256" key="1">
    <source>
        <dbReference type="SAM" id="MobiDB-lite"/>
    </source>
</evidence>
<organism evidence="3 4">
    <name type="scientific">Scheffersomyces stipitis (strain ATCC 58785 / CBS 6054 / NBRC 10063 / NRRL Y-11545)</name>
    <name type="common">Yeast</name>
    <name type="synonym">Pichia stipitis</name>
    <dbReference type="NCBI Taxonomy" id="322104"/>
    <lineage>
        <taxon>Eukaryota</taxon>
        <taxon>Fungi</taxon>
        <taxon>Dikarya</taxon>
        <taxon>Ascomycota</taxon>
        <taxon>Saccharomycotina</taxon>
        <taxon>Pichiomycetes</taxon>
        <taxon>Debaryomycetaceae</taxon>
        <taxon>Scheffersomyces</taxon>
    </lineage>
</organism>
<dbReference type="OMA" id="SPMNKHW"/>
<feature type="compositionally biased region" description="Low complexity" evidence="1">
    <location>
        <begin position="216"/>
        <end position="235"/>
    </location>
</feature>
<dbReference type="HOGENOM" id="CLU_018149_0_0_1"/>
<dbReference type="PIRSF" id="PIRSF016511">
    <property type="entry name" value="Cyclin_Pcl"/>
    <property type="match status" value="1"/>
</dbReference>
<reference evidence="3 4" key="1">
    <citation type="journal article" date="2007" name="Nat. Biotechnol.">
        <title>Genome sequence of the lignocellulose-bioconverting and xylose-fermenting yeast Pichia stipitis.</title>
        <authorList>
            <person name="Jeffries T.W."/>
            <person name="Grigoriev I.V."/>
            <person name="Grimwood J."/>
            <person name="Laplaza J.M."/>
            <person name="Aerts A."/>
            <person name="Salamov A."/>
            <person name="Schmutz J."/>
            <person name="Lindquist E."/>
            <person name="Dehal P."/>
            <person name="Shapiro H."/>
            <person name="Jin Y.S."/>
            <person name="Passoth V."/>
            <person name="Richardson P.M."/>
        </authorList>
    </citation>
    <scope>NUCLEOTIDE SEQUENCE [LARGE SCALE GENOMIC DNA]</scope>
    <source>
        <strain evidence="4">ATCC 58785 / CBS 6054 / NBRC 10063 / NRRL Y-11545</strain>
    </source>
</reference>
<dbReference type="InParanoid" id="A3LQE4"/>
<dbReference type="InterPro" id="IPR012104">
    <property type="entry name" value="PHO85_cyclin_1/2/9"/>
</dbReference>
<dbReference type="PANTHER" id="PTHR15615:SF10">
    <property type="entry name" value="PHO85 CYCLIN-2-RELATED"/>
    <property type="match status" value="1"/>
</dbReference>
<evidence type="ECO:0000313" key="3">
    <source>
        <dbReference type="EMBL" id="ABN65192.1"/>
    </source>
</evidence>
<dbReference type="Proteomes" id="UP000002258">
    <property type="component" value="Chromosome 2"/>
</dbReference>
<feature type="domain" description="Cyclin N-terminal" evidence="2">
    <location>
        <begin position="63"/>
        <end position="161"/>
    </location>
</feature>
<dbReference type="AlphaFoldDB" id="A3LQE4"/>
<dbReference type="GO" id="GO:0005634">
    <property type="term" value="C:nucleus"/>
    <property type="evidence" value="ECO:0007669"/>
    <property type="project" value="TreeGrafter"/>
</dbReference>
<dbReference type="PANTHER" id="PTHR15615">
    <property type="match status" value="1"/>
</dbReference>
<evidence type="ECO:0000313" key="4">
    <source>
        <dbReference type="Proteomes" id="UP000002258"/>
    </source>
</evidence>
<dbReference type="EMBL" id="CP000496">
    <property type="protein sequence ID" value="ABN65192.1"/>
    <property type="molecule type" value="Genomic_DNA"/>
</dbReference>
<dbReference type="SUPFAM" id="SSF47954">
    <property type="entry name" value="Cyclin-like"/>
    <property type="match status" value="1"/>
</dbReference>
<dbReference type="Gene3D" id="1.10.472.10">
    <property type="entry name" value="Cyclin-like"/>
    <property type="match status" value="1"/>
</dbReference>
<accession>A3LQE4</accession>
<feature type="region of interest" description="Disordered" evidence="1">
    <location>
        <begin position="275"/>
        <end position="320"/>
    </location>
</feature>
<dbReference type="STRING" id="322104.A3LQE4"/>
<dbReference type="RefSeq" id="XP_001383221.1">
    <property type="nucleotide sequence ID" value="XM_001383184.1"/>
</dbReference>
<dbReference type="FunCoup" id="A3LQE4">
    <property type="interactions" value="211"/>
</dbReference>
<dbReference type="Pfam" id="PF00134">
    <property type="entry name" value="Cyclin_N"/>
    <property type="match status" value="1"/>
</dbReference>
<dbReference type="InterPro" id="IPR036915">
    <property type="entry name" value="Cyclin-like_sf"/>
</dbReference>
<dbReference type="GO" id="GO:0016538">
    <property type="term" value="F:cyclin-dependent protein serine/threonine kinase regulator activity"/>
    <property type="evidence" value="ECO:0007669"/>
    <property type="project" value="TreeGrafter"/>
</dbReference>
<dbReference type="GeneID" id="4836876"/>
<dbReference type="GO" id="GO:0000307">
    <property type="term" value="C:cyclin-dependent protein kinase holoenzyme complex"/>
    <property type="evidence" value="ECO:0007669"/>
    <property type="project" value="TreeGrafter"/>
</dbReference>
<dbReference type="GO" id="GO:0019901">
    <property type="term" value="F:protein kinase binding"/>
    <property type="evidence" value="ECO:0007669"/>
    <property type="project" value="InterPro"/>
</dbReference>
<gene>
    <name evidence="3" type="ORF">PICST_30285</name>
</gene>